<dbReference type="InterPro" id="IPR027417">
    <property type="entry name" value="P-loop_NTPase"/>
</dbReference>
<evidence type="ECO:0000313" key="4">
    <source>
        <dbReference type="Proteomes" id="UP000654918"/>
    </source>
</evidence>
<dbReference type="PANTHER" id="PTHR43392:SF2">
    <property type="entry name" value="AAA-TYPE ATPASE FAMILY PROTEIN _ ANKYRIN REPEAT FAMILY PROTEIN"/>
    <property type="match status" value="1"/>
</dbReference>
<dbReference type="GO" id="GO:0005524">
    <property type="term" value="F:ATP binding"/>
    <property type="evidence" value="ECO:0007669"/>
    <property type="project" value="UniProtKB-KW"/>
</dbReference>
<dbReference type="PANTHER" id="PTHR43392">
    <property type="entry name" value="AAA-TYPE ATPASE FAMILY PROTEIN / ANKYRIN REPEAT FAMILY PROTEIN"/>
    <property type="match status" value="1"/>
</dbReference>
<accession>A0A8H6N0H5</accession>
<proteinExistence type="predicted"/>
<dbReference type="EMBL" id="WIGO01000348">
    <property type="protein sequence ID" value="KAF6815869.1"/>
    <property type="molecule type" value="Genomic_DNA"/>
</dbReference>
<protein>
    <submittedName>
        <fullName evidence="3">Nfx1-type zinc finger-containing protein 1</fullName>
    </submittedName>
</protein>
<reference evidence="3" key="1">
    <citation type="journal article" date="2020" name="Phytopathology">
        <title>Genome Sequence Resources of Colletotrichum truncatum, C. plurivorum, C. musicola, and C. sojae: Four Species Pathogenic to Soybean (Glycine max).</title>
        <authorList>
            <person name="Rogerio F."/>
            <person name="Boufleur T.R."/>
            <person name="Ciampi-Guillardi M."/>
            <person name="Sukno S.A."/>
            <person name="Thon M.R."/>
            <person name="Massola Junior N.S."/>
            <person name="Baroncelli R."/>
        </authorList>
    </citation>
    <scope>NUCLEOTIDE SEQUENCE</scope>
    <source>
        <strain evidence="3">LFN00145</strain>
    </source>
</reference>
<name>A0A8H6N0H5_9PEZI</name>
<keyword evidence="2" id="KW-0067">ATP-binding</keyword>
<dbReference type="InterPro" id="IPR000641">
    <property type="entry name" value="CbxX/CfxQ"/>
</dbReference>
<organism evidence="3 4">
    <name type="scientific">Colletotrichum plurivorum</name>
    <dbReference type="NCBI Taxonomy" id="2175906"/>
    <lineage>
        <taxon>Eukaryota</taxon>
        <taxon>Fungi</taxon>
        <taxon>Dikarya</taxon>
        <taxon>Ascomycota</taxon>
        <taxon>Pezizomycotina</taxon>
        <taxon>Sordariomycetes</taxon>
        <taxon>Hypocreomycetidae</taxon>
        <taxon>Glomerellales</taxon>
        <taxon>Glomerellaceae</taxon>
        <taxon>Colletotrichum</taxon>
        <taxon>Colletotrichum orchidearum species complex</taxon>
    </lineage>
</organism>
<dbReference type="Gene3D" id="3.40.50.300">
    <property type="entry name" value="P-loop containing nucleotide triphosphate hydrolases"/>
    <property type="match status" value="1"/>
</dbReference>
<dbReference type="PRINTS" id="PR00819">
    <property type="entry name" value="CBXCFQXSUPER"/>
</dbReference>
<evidence type="ECO:0000313" key="3">
    <source>
        <dbReference type="EMBL" id="KAF6815869.1"/>
    </source>
</evidence>
<evidence type="ECO:0000256" key="1">
    <source>
        <dbReference type="ARBA" id="ARBA00022741"/>
    </source>
</evidence>
<comment type="caution">
    <text evidence="3">The sequence shown here is derived from an EMBL/GenBank/DDBJ whole genome shotgun (WGS) entry which is preliminary data.</text>
</comment>
<dbReference type="SUPFAM" id="SSF52540">
    <property type="entry name" value="P-loop containing nucleoside triphosphate hydrolases"/>
    <property type="match status" value="1"/>
</dbReference>
<dbReference type="InterPro" id="IPR050773">
    <property type="entry name" value="CbxX/CfxQ_RuBisCO_ESX"/>
</dbReference>
<gene>
    <name evidence="3" type="ORF">CPLU01_14016</name>
</gene>
<keyword evidence="1" id="KW-0547">Nucleotide-binding</keyword>
<keyword evidence="4" id="KW-1185">Reference proteome</keyword>
<dbReference type="GO" id="GO:0016887">
    <property type="term" value="F:ATP hydrolysis activity"/>
    <property type="evidence" value="ECO:0007669"/>
    <property type="project" value="TreeGrafter"/>
</dbReference>
<dbReference type="Proteomes" id="UP000654918">
    <property type="component" value="Unassembled WGS sequence"/>
</dbReference>
<evidence type="ECO:0000256" key="2">
    <source>
        <dbReference type="ARBA" id="ARBA00022840"/>
    </source>
</evidence>
<sequence>MTKPRYARNMVIVLAGYTGDMERLMGTNPGLRSRFPTHLEFPHLDPENCLAHIRASWTMGQDADAEMLDLFERLAETRGWANARDVETLATNITMAVFEREGTREDVLGIVGGVGLSISVDEVLGALREMLRDRGGEVPEQEEQEGDKQLSFSFADVSKPPEGLFFSWDQNVA</sequence>
<dbReference type="AlphaFoldDB" id="A0A8H6N0H5"/>